<keyword evidence="2" id="KW-1185">Reference proteome</keyword>
<evidence type="ECO:0000313" key="2">
    <source>
        <dbReference type="Proteomes" id="UP000719766"/>
    </source>
</evidence>
<dbReference type="GeneID" id="64593947"/>
<organism evidence="1 2">
    <name type="scientific">Suillus plorans</name>
    <dbReference type="NCBI Taxonomy" id="116603"/>
    <lineage>
        <taxon>Eukaryota</taxon>
        <taxon>Fungi</taxon>
        <taxon>Dikarya</taxon>
        <taxon>Basidiomycota</taxon>
        <taxon>Agaricomycotina</taxon>
        <taxon>Agaricomycetes</taxon>
        <taxon>Agaricomycetidae</taxon>
        <taxon>Boletales</taxon>
        <taxon>Suillineae</taxon>
        <taxon>Suillaceae</taxon>
        <taxon>Suillus</taxon>
    </lineage>
</organism>
<evidence type="ECO:0000313" key="1">
    <source>
        <dbReference type="EMBL" id="KAG1793287.1"/>
    </source>
</evidence>
<dbReference type="OrthoDB" id="2631926at2759"/>
<accession>A0A9P7DHP2</accession>
<comment type="caution">
    <text evidence="1">The sequence shown here is derived from an EMBL/GenBank/DDBJ whole genome shotgun (WGS) entry which is preliminary data.</text>
</comment>
<protein>
    <submittedName>
        <fullName evidence="1">Uncharacterized protein</fullName>
    </submittedName>
</protein>
<dbReference type="EMBL" id="JABBWE010000031">
    <property type="protein sequence ID" value="KAG1793287.1"/>
    <property type="molecule type" value="Genomic_DNA"/>
</dbReference>
<sequence length="283" mass="32155">MDAVSWSSGALEYRIHYPAKSDVIVVPSRPVTFGKLRMSVQYPISAKDLNVNHLSFCPLEAALIVGLDAANSVDVDISTNIAKMFGRTRCSPERGFWTLEPDQNQTQTSHDVISDVNVHPAKLKPAPKLWNSRTIRFKGSLHQKDFKQEEVTIKDGHNGTFTLTRPNQFFKDIADIKQYQITIGDEQVDEPHVIHVMYDRKLHGTSLCPYLVFKGTQEGQALALERKDYMTVTAAIDKMMQNVPTYKEQVKEKDIVEGEETLLYFLSCYYKHYESSGDGKCSW</sequence>
<dbReference type="Proteomes" id="UP000719766">
    <property type="component" value="Unassembled WGS sequence"/>
</dbReference>
<dbReference type="RefSeq" id="XP_041159743.1">
    <property type="nucleotide sequence ID" value="XM_041300183.1"/>
</dbReference>
<gene>
    <name evidence="1" type="ORF">HD556DRAFT_1308722</name>
</gene>
<proteinExistence type="predicted"/>
<name>A0A9P7DHP2_9AGAM</name>
<reference evidence="1" key="1">
    <citation type="journal article" date="2020" name="New Phytol.">
        <title>Comparative genomics reveals dynamic genome evolution in host specialist ectomycorrhizal fungi.</title>
        <authorList>
            <person name="Lofgren L.A."/>
            <person name="Nguyen N.H."/>
            <person name="Vilgalys R."/>
            <person name="Ruytinx J."/>
            <person name="Liao H.L."/>
            <person name="Branco S."/>
            <person name="Kuo A."/>
            <person name="LaButti K."/>
            <person name="Lipzen A."/>
            <person name="Andreopoulos W."/>
            <person name="Pangilinan J."/>
            <person name="Riley R."/>
            <person name="Hundley H."/>
            <person name="Na H."/>
            <person name="Barry K."/>
            <person name="Grigoriev I.V."/>
            <person name="Stajich J.E."/>
            <person name="Kennedy P.G."/>
        </authorList>
    </citation>
    <scope>NUCLEOTIDE SEQUENCE</scope>
    <source>
        <strain evidence="1">S12</strain>
    </source>
</reference>
<dbReference type="AlphaFoldDB" id="A0A9P7DHP2"/>